<dbReference type="EMBL" id="LAZR01039817">
    <property type="protein sequence ID" value="KKL16050.1"/>
    <property type="molecule type" value="Genomic_DNA"/>
</dbReference>
<evidence type="ECO:0000313" key="2">
    <source>
        <dbReference type="EMBL" id="KKL16050.1"/>
    </source>
</evidence>
<evidence type="ECO:0008006" key="3">
    <source>
        <dbReference type="Google" id="ProtNLM"/>
    </source>
</evidence>
<reference evidence="2" key="1">
    <citation type="journal article" date="2015" name="Nature">
        <title>Complex archaea that bridge the gap between prokaryotes and eukaryotes.</title>
        <authorList>
            <person name="Spang A."/>
            <person name="Saw J.H."/>
            <person name="Jorgensen S.L."/>
            <person name="Zaremba-Niedzwiedzka K."/>
            <person name="Martijn J."/>
            <person name="Lind A.E."/>
            <person name="van Eijk R."/>
            <person name="Schleper C."/>
            <person name="Guy L."/>
            <person name="Ettema T.J."/>
        </authorList>
    </citation>
    <scope>NUCLEOTIDE SEQUENCE</scope>
</reference>
<feature type="region of interest" description="Disordered" evidence="1">
    <location>
        <begin position="101"/>
        <end position="145"/>
    </location>
</feature>
<sequence>MARFPALPLWIDAWSMDTDHLTYEELGIYIKLVVLMWGSPDCRIPNDDKWLAKHFHLAVEQIEEKVRPIIKEFCKTTRQFITQGRLKDEWNLKLEHSDNQRTRANSRWRKRKKSTQTMPSIPSLPNPKNKDSENSSNDPVEKAVSVGDKPYLKSLTIERAHEIAGQYDIGYLENAWREGGYAKKAKNPDAAFLGFVRKHVKENPI</sequence>
<organism evidence="2">
    <name type="scientific">marine sediment metagenome</name>
    <dbReference type="NCBI Taxonomy" id="412755"/>
    <lineage>
        <taxon>unclassified sequences</taxon>
        <taxon>metagenomes</taxon>
        <taxon>ecological metagenomes</taxon>
    </lineage>
</organism>
<gene>
    <name evidence="2" type="ORF">LCGC14_2499480</name>
</gene>
<comment type="caution">
    <text evidence="2">The sequence shown here is derived from an EMBL/GenBank/DDBJ whole genome shotgun (WGS) entry which is preliminary data.</text>
</comment>
<accession>A0A0F9B307</accession>
<dbReference type="Pfam" id="PF07120">
    <property type="entry name" value="DUF1376"/>
    <property type="match status" value="1"/>
</dbReference>
<name>A0A0F9B307_9ZZZZ</name>
<protein>
    <recommendedName>
        <fullName evidence="3">DUF1376 domain-containing protein</fullName>
    </recommendedName>
</protein>
<proteinExistence type="predicted"/>
<dbReference type="InterPro" id="IPR010781">
    <property type="entry name" value="DUF1376"/>
</dbReference>
<evidence type="ECO:0000256" key="1">
    <source>
        <dbReference type="SAM" id="MobiDB-lite"/>
    </source>
</evidence>
<dbReference type="AlphaFoldDB" id="A0A0F9B307"/>
<feature type="compositionally biased region" description="Basic residues" evidence="1">
    <location>
        <begin position="104"/>
        <end position="114"/>
    </location>
</feature>